<dbReference type="Gramene" id="rna2447">
    <property type="protein sequence ID" value="RHN78794.1"/>
    <property type="gene ID" value="gene2447"/>
</dbReference>
<dbReference type="PANTHER" id="PTHR47071">
    <property type="entry name" value="PROTEIN TRM32"/>
    <property type="match status" value="1"/>
</dbReference>
<feature type="compositionally biased region" description="Low complexity" evidence="1">
    <location>
        <begin position="354"/>
        <end position="368"/>
    </location>
</feature>
<gene>
    <name evidence="4" type="ORF">MtrunA17_Chr1g0169831</name>
</gene>
<dbReference type="InterPro" id="IPR025486">
    <property type="entry name" value="DUF4378"/>
</dbReference>
<evidence type="ECO:0000256" key="1">
    <source>
        <dbReference type="SAM" id="MobiDB-lite"/>
    </source>
</evidence>
<feature type="region of interest" description="Disordered" evidence="1">
    <location>
        <begin position="276"/>
        <end position="302"/>
    </location>
</feature>
<name>A0A396JNK9_MEDTR</name>
<accession>A0A396JNK9</accession>
<dbReference type="EMBL" id="PSQE01000001">
    <property type="protein sequence ID" value="RHN78794.1"/>
    <property type="molecule type" value="Genomic_DNA"/>
</dbReference>
<protein>
    <recommendedName>
        <fullName evidence="5">DUF4378 domain protein</fullName>
    </recommendedName>
</protein>
<comment type="caution">
    <text evidence="4">The sequence shown here is derived from an EMBL/GenBank/DDBJ whole genome shotgun (WGS) entry which is preliminary data.</text>
</comment>
<evidence type="ECO:0000259" key="2">
    <source>
        <dbReference type="Pfam" id="PF12552"/>
    </source>
</evidence>
<dbReference type="Pfam" id="PF14309">
    <property type="entry name" value="DUF4378"/>
    <property type="match status" value="1"/>
</dbReference>
<feature type="region of interest" description="Disordered" evidence="1">
    <location>
        <begin position="422"/>
        <end position="455"/>
    </location>
</feature>
<dbReference type="PANTHER" id="PTHR47071:SF9">
    <property type="entry name" value="TRM32-LIKE PROTEIN (DUF3741)"/>
    <property type="match status" value="1"/>
</dbReference>
<feature type="region of interest" description="Disordered" evidence="1">
    <location>
        <begin position="347"/>
        <end position="369"/>
    </location>
</feature>
<feature type="region of interest" description="Disordered" evidence="1">
    <location>
        <begin position="1"/>
        <end position="21"/>
    </location>
</feature>
<sequence>MGKRIQNKEVGMSSGINSHHTHPGRVWGILHVIKYHHWRHVKRRITHRRHCSYDADEIPRTSDASGADNHSMAVDFKPDTTLSNVEENKLVHSTPHARHSIKSRLKSLLNEDTYKKMGRHKRSSTCPGKSQLTRVDSVHHLEVDPLSEMLLTGENPEPVLETFQNHLAAGTLEVLSPVFSGSKKPNTDNNDKCVECGAMFSSDALEQHDNIHHHKHLSLGDGLQEEKLMNATILTTDASPLLFKDFLDALDVINTNKDFLLKYINDPGSPLPFQIHNQQPNRKSRRAKSISLPICGSSSRSKDSEQMVDDWFDIKSVIESKIQNFGDFHKPSTSSSNKVDHQLLDSDQKSVGRDQNNISSDSSQIQNNVKTKNFKDLRNRIKHIIEESKNEKRRITMDAIVDKIPRGSKFSKNVRKLMNHNQFKNRNGEGNESGTTSSHNGNHLSSYSNNKRPLTGMRTTSLKEAVNRYSQLYDTCFHNEDKNNEVKYPKTESLKLKTEERPSILKTPKSFDRFLSLPNIKSYVIPSEEPSVRLSPQNSVRKSEDRTIGTSANDDYTNSQTLSPTISDHTNEENILNDDKKQVIVKSPSETESGSDVNDDIKSEKSIGLRDNECAASNDHEIGSAIDSSTMLVEANSAFSSDTSFLDGTFELENLNILEEPDKELKPVSADNELNNMYDQQETKVENFLKCGYEIPCMEVDTSKEAAFNYVKKVLELSGFTANESLGVWYSDNQPVDPSIYDELEGCLLLDPDCSGNCDEGGQCNHLLLFDIINEGLLEIFGRSYSYYPKPLSSLSYVHHLPTGGNNVLHKVWKLISWYLTTCDEAYPSLDYYVSKDLAKHDGWMNLQFDSECVGLEIDDLIFDYLLEEIIYT</sequence>
<feature type="region of interest" description="Disordered" evidence="1">
    <location>
        <begin position="529"/>
        <end position="602"/>
    </location>
</feature>
<feature type="domain" description="DUF3741" evidence="2">
    <location>
        <begin position="226"/>
        <end position="269"/>
    </location>
</feature>
<proteinExistence type="predicted"/>
<evidence type="ECO:0008006" key="5">
    <source>
        <dbReference type="Google" id="ProtNLM"/>
    </source>
</evidence>
<dbReference type="OrthoDB" id="758104at2759"/>
<dbReference type="Pfam" id="PF12552">
    <property type="entry name" value="DUF3741"/>
    <property type="match status" value="1"/>
</dbReference>
<dbReference type="InterPro" id="IPR044257">
    <property type="entry name" value="TRM32-like"/>
</dbReference>
<dbReference type="Proteomes" id="UP000265566">
    <property type="component" value="Chromosome 1"/>
</dbReference>
<evidence type="ECO:0000259" key="3">
    <source>
        <dbReference type="Pfam" id="PF14309"/>
    </source>
</evidence>
<dbReference type="AlphaFoldDB" id="A0A396JNK9"/>
<dbReference type="InterPro" id="IPR022212">
    <property type="entry name" value="DUF3741"/>
</dbReference>
<organism evidence="4">
    <name type="scientific">Medicago truncatula</name>
    <name type="common">Barrel medic</name>
    <name type="synonym">Medicago tribuloides</name>
    <dbReference type="NCBI Taxonomy" id="3880"/>
    <lineage>
        <taxon>Eukaryota</taxon>
        <taxon>Viridiplantae</taxon>
        <taxon>Streptophyta</taxon>
        <taxon>Embryophyta</taxon>
        <taxon>Tracheophyta</taxon>
        <taxon>Spermatophyta</taxon>
        <taxon>Magnoliopsida</taxon>
        <taxon>eudicotyledons</taxon>
        <taxon>Gunneridae</taxon>
        <taxon>Pentapetalae</taxon>
        <taxon>rosids</taxon>
        <taxon>fabids</taxon>
        <taxon>Fabales</taxon>
        <taxon>Fabaceae</taxon>
        <taxon>Papilionoideae</taxon>
        <taxon>50 kb inversion clade</taxon>
        <taxon>NPAAA clade</taxon>
        <taxon>Hologalegina</taxon>
        <taxon>IRL clade</taxon>
        <taxon>Trifolieae</taxon>
        <taxon>Medicago</taxon>
    </lineage>
</organism>
<feature type="domain" description="DUF4378" evidence="3">
    <location>
        <begin position="708"/>
        <end position="869"/>
    </location>
</feature>
<reference evidence="4" key="1">
    <citation type="journal article" date="2018" name="Nat. Plants">
        <title>Whole-genome landscape of Medicago truncatula symbiotic genes.</title>
        <authorList>
            <person name="Pecrix Y."/>
            <person name="Gamas P."/>
            <person name="Carrere S."/>
        </authorList>
    </citation>
    <scope>NUCLEOTIDE SEQUENCE</scope>
    <source>
        <tissue evidence="4">Leaves</tissue>
    </source>
</reference>
<feature type="compositionally biased region" description="Basic and acidic residues" evidence="1">
    <location>
        <begin position="569"/>
        <end position="582"/>
    </location>
</feature>
<feature type="compositionally biased region" description="Polar residues" evidence="1">
    <location>
        <begin position="548"/>
        <end position="568"/>
    </location>
</feature>
<evidence type="ECO:0000313" key="4">
    <source>
        <dbReference type="EMBL" id="RHN78794.1"/>
    </source>
</evidence>